<dbReference type="PANTHER" id="PTHR31017">
    <property type="entry name" value="LATE SECRETORY PATHWAY PROTEIN AVL9-RELATED"/>
    <property type="match status" value="1"/>
</dbReference>
<sequence>MNSPSKEKQSVLHIICVGFHHARGPEIEYCYPELQETPSTWSLLPFMALPDGVHLNEEDFSYFCIKNDQKNVSTNKNNPGLLTIYGISCTRQLLSSELINKPVDVTRSTIQKSIVVLVSKPVFGHIKEKLRAVTQAYFSQRNFEDRNILIHLYNSLVQISHDEINGYDIYLGIPLRELLYQFRWKTLVILKAMLLEKRILFYGTRSETLCMIQYSLLSLIPELLENLQDASDPLLNTVENQLRKPTSLSTSNHKSLLSYMGMPFQIFAKGSFFGPYTPLQQIKMLDNKTTKSYIIGSTNSLFLQMKKKYADLVVNIDTGEVDILQPLLKNALSLSFSDRKWINNIIMSVIDSWDESDTSRPKTMGFLSSEEHLRAQFEEYFLALASTVKYDNYLTKIKNSPNFNITSLDTYDELFDIIDPRHPVIYPRTSLDVQHKISKQVQELKFNERAAVAKETINRSLSNGSQKISQVIGSLLDQMESYREERWKRYQENHHQYITSVSLIGSELSSHFEDMQNKAGHYVSAFTDWASNKKRTIKHN</sequence>
<protein>
    <recommendedName>
        <fullName evidence="2">UDENN domain-containing protein</fullName>
    </recommendedName>
</protein>
<feature type="domain" description="UDENN" evidence="2">
    <location>
        <begin position="12"/>
        <end position="464"/>
    </location>
</feature>
<dbReference type="Pfam" id="PF09794">
    <property type="entry name" value="Avl9"/>
    <property type="match status" value="1"/>
</dbReference>
<dbReference type="OrthoDB" id="192887at2759"/>
<proteinExistence type="inferred from homology"/>
<dbReference type="PROSITE" id="PS50211">
    <property type="entry name" value="DENN"/>
    <property type="match status" value="1"/>
</dbReference>
<evidence type="ECO:0000256" key="1">
    <source>
        <dbReference type="ARBA" id="ARBA00038178"/>
    </source>
</evidence>
<dbReference type="PANTHER" id="PTHR31017:SF1">
    <property type="entry name" value="LATE SECRETORY PATHWAY PROTEIN AVL9 HOMOLOG"/>
    <property type="match status" value="1"/>
</dbReference>
<dbReference type="GO" id="GO:0005737">
    <property type="term" value="C:cytoplasm"/>
    <property type="evidence" value="ECO:0007669"/>
    <property type="project" value="TreeGrafter"/>
</dbReference>
<name>A0A899G2H3_9ASCO</name>
<evidence type="ECO:0000259" key="2">
    <source>
        <dbReference type="PROSITE" id="PS50211"/>
    </source>
</evidence>
<dbReference type="EMBL" id="CP054538">
    <property type="protein sequence ID" value="QSL65538.1"/>
    <property type="molecule type" value="Genomic_DNA"/>
</dbReference>
<accession>A0A899G2H3</accession>
<evidence type="ECO:0000313" key="3">
    <source>
        <dbReference type="EMBL" id="QSL65538.1"/>
    </source>
</evidence>
<evidence type="ECO:0000313" key="4">
    <source>
        <dbReference type="Proteomes" id="UP000663699"/>
    </source>
</evidence>
<dbReference type="InterPro" id="IPR018307">
    <property type="entry name" value="ABL9/DENND6_dom"/>
</dbReference>
<organism evidence="3 4">
    <name type="scientific">Pneumocystis wakefieldiae</name>
    <dbReference type="NCBI Taxonomy" id="38082"/>
    <lineage>
        <taxon>Eukaryota</taxon>
        <taxon>Fungi</taxon>
        <taxon>Dikarya</taxon>
        <taxon>Ascomycota</taxon>
        <taxon>Taphrinomycotina</taxon>
        <taxon>Pneumocystomycetes</taxon>
        <taxon>Pneumocystaceae</taxon>
        <taxon>Pneumocystis</taxon>
    </lineage>
</organism>
<reference evidence="3" key="1">
    <citation type="submission" date="2020-06" db="EMBL/GenBank/DDBJ databases">
        <title>Genomes of multiple members of Pneumocystis genus reveal paths to human pathogen Pneumocystis jirovecii.</title>
        <authorList>
            <person name="Cisse O.H."/>
            <person name="Ma L."/>
            <person name="Dekker J."/>
            <person name="Khil P."/>
            <person name="Jo J."/>
            <person name="Brenchley J."/>
            <person name="Blair R."/>
            <person name="Pahar B."/>
            <person name="Chabe M."/>
            <person name="Van Rompay K.A."/>
            <person name="Keesler R."/>
            <person name="Sukura A."/>
            <person name="Hirsch V."/>
            <person name="Kutty G."/>
            <person name="Liu Y."/>
            <person name="Peng L."/>
            <person name="Chen J."/>
            <person name="Song J."/>
            <person name="Weissenbacher-Lang C."/>
            <person name="Xu J."/>
            <person name="Upham N.S."/>
            <person name="Stajich J.E."/>
            <person name="Cuomo C.A."/>
            <person name="Cushion M.T."/>
            <person name="Kovacs J.A."/>
        </authorList>
    </citation>
    <scope>NUCLEOTIDE SEQUENCE</scope>
    <source>
        <strain evidence="3">2A</strain>
    </source>
</reference>
<dbReference type="AlphaFoldDB" id="A0A899G2H3"/>
<gene>
    <name evidence="3" type="ORF">MERGE_002851</name>
</gene>
<dbReference type="InterPro" id="IPR051731">
    <property type="entry name" value="DENND11/AVL9_GEFs"/>
</dbReference>
<dbReference type="InterPro" id="IPR037516">
    <property type="entry name" value="Tripartite_DENN"/>
</dbReference>
<comment type="similarity">
    <text evidence="1">Belongs to the AVL9 family.</text>
</comment>
<dbReference type="Proteomes" id="UP000663699">
    <property type="component" value="Chromosome 7"/>
</dbReference>
<dbReference type="Gene3D" id="3.40.50.11500">
    <property type="match status" value="1"/>
</dbReference>
<keyword evidence="4" id="KW-1185">Reference proteome</keyword>
<dbReference type="InterPro" id="IPR043153">
    <property type="entry name" value="DENN_C"/>
</dbReference>